<evidence type="ECO:0000259" key="4">
    <source>
        <dbReference type="Pfam" id="PF14905"/>
    </source>
</evidence>
<keyword evidence="3" id="KW-0998">Cell outer membrane</keyword>
<evidence type="ECO:0000256" key="1">
    <source>
        <dbReference type="ARBA" id="ARBA00004442"/>
    </source>
</evidence>
<name>A0ABT5FCM6_9GAMM</name>
<organism evidence="5 6">
    <name type="scientific">Psychrosphaera algicola</name>
    <dbReference type="NCBI Taxonomy" id="3023714"/>
    <lineage>
        <taxon>Bacteria</taxon>
        <taxon>Pseudomonadati</taxon>
        <taxon>Pseudomonadota</taxon>
        <taxon>Gammaproteobacteria</taxon>
        <taxon>Alteromonadales</taxon>
        <taxon>Pseudoalteromonadaceae</taxon>
        <taxon>Psychrosphaera</taxon>
    </lineage>
</organism>
<dbReference type="Proteomes" id="UP001528411">
    <property type="component" value="Unassembled WGS sequence"/>
</dbReference>
<sequence>MLSSDVIERVNVYKSPSTDLIAGSIGATINLVSPMPGSHLGTYSKSAVKLGYSELSGEYFPEISQLFSYNNGDYGALISIQYHEKDYRLESVNTDGWIPVDLSYLEGQNDDYSRVYVPRNYDFRIDEGKESRIGGNVVLQASITDKTLLTADLLYSKYEVDSHIKSSGNWTHVNPIGVESTLGESFQSVQVDNHNTLLGYRYREDGDFATDFVELNRNRPTSTIQMGLNLQHLLSDAIELTLDTSYSAAENNNGGKQQFIIAGVPFANPVYQFIPGANYAELSYDREFGIEDIRSHGTIFNGENVKDEIFQTRLDLHWFPDFKWFKQFDMGIYQSARTKQRDGFRSPNGWEFAGYVFDIPDEIFSPFDASDFIDGGNPTDWYSFDAQEYVDYLWSDEHIQTEIIDKDHPLADSIWALKQAGGVEPVHYPSKSWQVEEQLLEGYVSVKFQGESAMGDWSGNLGVRFANTKVLSEGNQQAIRSIETIEGDPTNLIMSFSSASDISETHSYSEFLPSFNVKLALSEQNVLSLGLSKTMTRPTLSDLSITLGNYISRVGASIAFQGDAYLEPTLSNNIDINWNYYWDAYSVFEIAYFYKDFSNYLSSKAEYRTLHDSQFGEYLIISPTNIADETVSGWELNVVSKFHMLPGLLQGLGGRFRYTDVATTEHLHEQSNTAIPAIEGAADSYVAALFYDLDNINFNLSLFHRDSFCSLASGY</sequence>
<dbReference type="EMBL" id="JAQOMS010000002">
    <property type="protein sequence ID" value="MDC2888789.1"/>
    <property type="molecule type" value="Genomic_DNA"/>
</dbReference>
<accession>A0ABT5FCM6</accession>
<evidence type="ECO:0000256" key="2">
    <source>
        <dbReference type="ARBA" id="ARBA00023136"/>
    </source>
</evidence>
<gene>
    <name evidence="5" type="ORF">PN838_08390</name>
</gene>
<dbReference type="PANTHER" id="PTHR40980">
    <property type="entry name" value="PLUG DOMAIN-CONTAINING PROTEIN"/>
    <property type="match status" value="1"/>
</dbReference>
<evidence type="ECO:0000313" key="5">
    <source>
        <dbReference type="EMBL" id="MDC2888789.1"/>
    </source>
</evidence>
<dbReference type="InterPro" id="IPR036942">
    <property type="entry name" value="Beta-barrel_TonB_sf"/>
</dbReference>
<dbReference type="RefSeq" id="WP_272180363.1">
    <property type="nucleotide sequence ID" value="NZ_JAQOMS010000002.1"/>
</dbReference>
<proteinExistence type="predicted"/>
<protein>
    <submittedName>
        <fullName evidence="5">Outer membrane beta-barrel protein</fullName>
    </submittedName>
</protein>
<dbReference type="SUPFAM" id="SSF56935">
    <property type="entry name" value="Porins"/>
    <property type="match status" value="1"/>
</dbReference>
<comment type="caution">
    <text evidence="5">The sequence shown here is derived from an EMBL/GenBank/DDBJ whole genome shotgun (WGS) entry which is preliminary data.</text>
</comment>
<dbReference type="InterPro" id="IPR041700">
    <property type="entry name" value="OMP_b-brl_3"/>
</dbReference>
<keyword evidence="6" id="KW-1185">Reference proteome</keyword>
<reference evidence="5 6" key="1">
    <citation type="submission" date="2023-01" db="EMBL/GenBank/DDBJ databases">
        <title>Psychrosphaera sp. nov., isolated from marine algae.</title>
        <authorList>
            <person name="Bayburt H."/>
            <person name="Choi B.J."/>
            <person name="Kim J.M."/>
            <person name="Choi D.G."/>
            <person name="Jeon C.O."/>
        </authorList>
    </citation>
    <scope>NUCLEOTIDE SEQUENCE [LARGE SCALE GENOMIC DNA]</scope>
    <source>
        <strain evidence="5 6">G1-22</strain>
    </source>
</reference>
<keyword evidence="2" id="KW-0472">Membrane</keyword>
<evidence type="ECO:0000256" key="3">
    <source>
        <dbReference type="ARBA" id="ARBA00023237"/>
    </source>
</evidence>
<dbReference type="Pfam" id="PF14905">
    <property type="entry name" value="OMP_b-brl_3"/>
    <property type="match status" value="1"/>
</dbReference>
<dbReference type="Gene3D" id="2.40.170.20">
    <property type="entry name" value="TonB-dependent receptor, beta-barrel domain"/>
    <property type="match status" value="1"/>
</dbReference>
<evidence type="ECO:0000313" key="6">
    <source>
        <dbReference type="Proteomes" id="UP001528411"/>
    </source>
</evidence>
<feature type="domain" description="Outer membrane protein beta-barrel" evidence="4">
    <location>
        <begin position="437"/>
        <end position="639"/>
    </location>
</feature>
<dbReference type="PANTHER" id="PTHR40980:SF3">
    <property type="entry name" value="TONB-DEPENDENT RECEPTOR-LIKE BETA-BARREL DOMAIN-CONTAINING PROTEIN"/>
    <property type="match status" value="1"/>
</dbReference>
<comment type="subcellular location">
    <subcellularLocation>
        <location evidence="1">Cell outer membrane</location>
    </subcellularLocation>
</comment>